<comment type="caution">
    <text evidence="3">The sequence shown here is derived from an EMBL/GenBank/DDBJ whole genome shotgun (WGS) entry which is preliminary data.</text>
</comment>
<dbReference type="HOGENOM" id="CLU_031248_1_0_6"/>
<evidence type="ECO:0000313" key="3">
    <source>
        <dbReference type="EMBL" id="ESK38876.1"/>
    </source>
</evidence>
<dbReference type="EMBL" id="AYER01000006">
    <property type="protein sequence ID" value="ESK38876.1"/>
    <property type="molecule type" value="Genomic_DNA"/>
</dbReference>
<gene>
    <name evidence="3" type="ORF">P256_01695</name>
</gene>
<dbReference type="GO" id="GO:0008782">
    <property type="term" value="F:adenosylhomocysteine nucleosidase activity"/>
    <property type="evidence" value="ECO:0007669"/>
    <property type="project" value="TreeGrafter"/>
</dbReference>
<dbReference type="CDD" id="cd09008">
    <property type="entry name" value="MTAN"/>
    <property type="match status" value="1"/>
</dbReference>
<evidence type="ECO:0000313" key="4">
    <source>
        <dbReference type="Proteomes" id="UP000023785"/>
    </source>
</evidence>
<dbReference type="STRING" id="1392540.P256_01695"/>
<sequence>MKKFIQPTLIAVTSIMATHVTYANTVVAPVVIQGALDIETDHMIGQLKDVKEKTYGAWKFWEGTYQGYPIVISRTLMGMTDAAAATTLAIEHYHPAAIINQGTAGGHDPKLNVFDIVLGKTSENIGAFITPNKALGEGSNTLTWNKSFNVLPKNNSAEEESRRLRFEADPKLLVAANAIKSSYKQGNVVEGVIGSADVWNNELDRIKYFHDNYQTSVEEMETASAAQIASLYHVPFIGIRVLSNNLTNNGSYNPNTGVACQKYALDVALNYLKSNN</sequence>
<evidence type="ECO:0000256" key="1">
    <source>
        <dbReference type="SAM" id="SignalP"/>
    </source>
</evidence>
<dbReference type="Gene3D" id="3.40.50.1580">
    <property type="entry name" value="Nucleoside phosphorylase domain"/>
    <property type="match status" value="1"/>
</dbReference>
<dbReference type="GO" id="GO:0008930">
    <property type="term" value="F:methylthioadenosine nucleosidase activity"/>
    <property type="evidence" value="ECO:0007669"/>
    <property type="project" value="TreeGrafter"/>
</dbReference>
<dbReference type="GO" id="GO:0005829">
    <property type="term" value="C:cytosol"/>
    <property type="evidence" value="ECO:0007669"/>
    <property type="project" value="TreeGrafter"/>
</dbReference>
<organism evidence="3 4">
    <name type="scientific">Acinetobacter nectaris CIP 110549</name>
    <dbReference type="NCBI Taxonomy" id="1392540"/>
    <lineage>
        <taxon>Bacteria</taxon>
        <taxon>Pseudomonadati</taxon>
        <taxon>Pseudomonadota</taxon>
        <taxon>Gammaproteobacteria</taxon>
        <taxon>Moraxellales</taxon>
        <taxon>Moraxellaceae</taxon>
        <taxon>Acinetobacter</taxon>
    </lineage>
</organism>
<keyword evidence="1" id="KW-0732">Signal</keyword>
<dbReference type="GO" id="GO:0009116">
    <property type="term" value="P:nucleoside metabolic process"/>
    <property type="evidence" value="ECO:0007669"/>
    <property type="project" value="InterPro"/>
</dbReference>
<evidence type="ECO:0000259" key="2">
    <source>
        <dbReference type="Pfam" id="PF01048"/>
    </source>
</evidence>
<protein>
    <recommendedName>
        <fullName evidence="2">Nucleoside phosphorylase domain-containing protein</fullName>
    </recommendedName>
</protein>
<accession>V2TLZ2</accession>
<proteinExistence type="predicted"/>
<dbReference type="PATRIC" id="fig|1392540.3.peg.1643"/>
<reference evidence="3 4" key="1">
    <citation type="submission" date="2013-10" db="EMBL/GenBank/DDBJ databases">
        <title>The Genome Sequence of Acinetobacter nectaris CIP 110549.</title>
        <authorList>
            <consortium name="The Broad Institute Genomics Platform"/>
            <consortium name="The Broad Institute Genome Sequencing Center for Infectious Disease"/>
            <person name="Cerqueira G."/>
            <person name="Feldgarden M."/>
            <person name="Courvalin P."/>
            <person name="Grillot-Courvalin C."/>
            <person name="Clermont D."/>
            <person name="Rocha E."/>
            <person name="Yoon E.-J."/>
            <person name="Nemec A."/>
            <person name="Young S.K."/>
            <person name="Zeng Q."/>
            <person name="Gargeya S."/>
            <person name="Fitzgerald M."/>
            <person name="Abouelleil A."/>
            <person name="Alvarado L."/>
            <person name="Berlin A.M."/>
            <person name="Chapman S.B."/>
            <person name="Gainer-Dewar J."/>
            <person name="Goldberg J."/>
            <person name="Gnerre S."/>
            <person name="Griggs A."/>
            <person name="Gujja S."/>
            <person name="Hansen M."/>
            <person name="Howarth C."/>
            <person name="Imamovic A."/>
            <person name="Ireland A."/>
            <person name="Larimer J."/>
            <person name="McCowan C."/>
            <person name="Murphy C."/>
            <person name="Pearson M."/>
            <person name="Poon T.W."/>
            <person name="Priest M."/>
            <person name="Roberts A."/>
            <person name="Saif S."/>
            <person name="Shea T."/>
            <person name="Sykes S."/>
            <person name="Wortman J."/>
            <person name="Nusbaum C."/>
            <person name="Birren B."/>
        </authorList>
    </citation>
    <scope>NUCLEOTIDE SEQUENCE [LARGE SCALE GENOMIC DNA]</scope>
    <source>
        <strain evidence="3 4">CIP 110549</strain>
    </source>
</reference>
<feature type="chain" id="PRO_5004709556" description="Nucleoside phosphorylase domain-containing protein" evidence="1">
    <location>
        <begin position="24"/>
        <end position="276"/>
    </location>
</feature>
<dbReference type="OrthoDB" id="9792278at2"/>
<dbReference type="Proteomes" id="UP000023785">
    <property type="component" value="Unassembled WGS sequence"/>
</dbReference>
<dbReference type="eggNOG" id="COG0775">
    <property type="taxonomic scope" value="Bacteria"/>
</dbReference>
<dbReference type="Pfam" id="PF01048">
    <property type="entry name" value="PNP_UDP_1"/>
    <property type="match status" value="1"/>
</dbReference>
<feature type="signal peptide" evidence="1">
    <location>
        <begin position="1"/>
        <end position="23"/>
    </location>
</feature>
<dbReference type="InterPro" id="IPR035994">
    <property type="entry name" value="Nucleoside_phosphorylase_sf"/>
</dbReference>
<dbReference type="AlphaFoldDB" id="V2TLZ2"/>
<dbReference type="PANTHER" id="PTHR46832:SF1">
    <property type="entry name" value="5'-METHYLTHIOADENOSINE_S-ADENOSYLHOMOCYSTEINE NUCLEOSIDASE"/>
    <property type="match status" value="1"/>
</dbReference>
<name>V2TLZ2_9GAMM</name>
<dbReference type="PANTHER" id="PTHR46832">
    <property type="entry name" value="5'-METHYLTHIOADENOSINE/S-ADENOSYLHOMOCYSTEINE NUCLEOSIDASE"/>
    <property type="match status" value="1"/>
</dbReference>
<dbReference type="InterPro" id="IPR000845">
    <property type="entry name" value="Nucleoside_phosphorylase_d"/>
</dbReference>
<dbReference type="GO" id="GO:0019284">
    <property type="term" value="P:L-methionine salvage from S-adenosylmethionine"/>
    <property type="evidence" value="ECO:0007669"/>
    <property type="project" value="TreeGrafter"/>
</dbReference>
<keyword evidence="4" id="KW-1185">Reference proteome</keyword>
<feature type="domain" description="Nucleoside phosphorylase" evidence="2">
    <location>
        <begin position="30"/>
        <end position="248"/>
    </location>
</feature>
<dbReference type="SUPFAM" id="SSF53167">
    <property type="entry name" value="Purine and uridine phosphorylases"/>
    <property type="match status" value="1"/>
</dbReference>